<feature type="transmembrane region" description="Helical" evidence="1">
    <location>
        <begin position="103"/>
        <end position="125"/>
    </location>
</feature>
<organism evidence="2 3">
    <name type="scientific">Bifidobacterium scardovii</name>
    <dbReference type="NCBI Taxonomy" id="158787"/>
    <lineage>
        <taxon>Bacteria</taxon>
        <taxon>Bacillati</taxon>
        <taxon>Actinomycetota</taxon>
        <taxon>Actinomycetes</taxon>
        <taxon>Bifidobacteriales</taxon>
        <taxon>Bifidobacteriaceae</taxon>
        <taxon>Bifidobacterium</taxon>
    </lineage>
</organism>
<dbReference type="AlphaFoldDB" id="A0A087DFQ4"/>
<dbReference type="OrthoDB" id="3239888at2"/>
<evidence type="ECO:0000313" key="3">
    <source>
        <dbReference type="Proteomes" id="UP000029033"/>
    </source>
</evidence>
<sequence>MTRKLFATLPAIIFGVLIAVGPQTFAHVCEVKDDMPMACHYTAQAVLGIGVVMALLGVIGLFVKPQMRAGLNIAVALNALLAIAVPTVLIGVCSGAMMHCHMATRPTLIVLGALAAVCALVAAYLDAKPAK</sequence>
<accession>A0A087DFQ4</accession>
<dbReference type="RefSeq" id="WP_033517539.1">
    <property type="nucleotide sequence ID" value="NZ_CAUPKV010000040.1"/>
</dbReference>
<keyword evidence="1" id="KW-0472">Membrane</keyword>
<dbReference type="STRING" id="158787.BSCA_1381"/>
<evidence type="ECO:0000313" key="2">
    <source>
        <dbReference type="EMBL" id="KFI94354.1"/>
    </source>
</evidence>
<comment type="caution">
    <text evidence="2">The sequence shown here is derived from an EMBL/GenBank/DDBJ whole genome shotgun (WGS) entry which is preliminary data.</text>
</comment>
<dbReference type="InterPro" id="IPR025531">
    <property type="entry name" value="DUF4418"/>
</dbReference>
<feature type="transmembrane region" description="Helical" evidence="1">
    <location>
        <begin position="42"/>
        <end position="63"/>
    </location>
</feature>
<feature type="transmembrane region" description="Helical" evidence="1">
    <location>
        <begin position="75"/>
        <end position="97"/>
    </location>
</feature>
<dbReference type="eggNOG" id="ENOG503324G">
    <property type="taxonomic scope" value="Bacteria"/>
</dbReference>
<evidence type="ECO:0000256" key="1">
    <source>
        <dbReference type="SAM" id="Phobius"/>
    </source>
</evidence>
<keyword evidence="1" id="KW-0812">Transmembrane</keyword>
<protein>
    <recommendedName>
        <fullName evidence="4">DUF4418 domain-containing protein</fullName>
    </recommendedName>
</protein>
<dbReference type="GeneID" id="85165690"/>
<keyword evidence="3" id="KW-1185">Reference proteome</keyword>
<dbReference type="Pfam" id="PF14387">
    <property type="entry name" value="DUF4418"/>
    <property type="match status" value="1"/>
</dbReference>
<keyword evidence="1" id="KW-1133">Transmembrane helix</keyword>
<name>A0A087DFQ4_9BIFI</name>
<proteinExistence type="predicted"/>
<reference evidence="2 3" key="1">
    <citation type="submission" date="2014-03" db="EMBL/GenBank/DDBJ databases">
        <title>Genomics of Bifidobacteria.</title>
        <authorList>
            <person name="Ventura M."/>
            <person name="Milani C."/>
            <person name="Lugli G.A."/>
        </authorList>
    </citation>
    <scope>NUCLEOTIDE SEQUENCE [LARGE SCALE GENOMIC DNA]</scope>
    <source>
        <strain evidence="2 3">LMG 21589</strain>
    </source>
</reference>
<gene>
    <name evidence="2" type="ORF">BSCA_1381</name>
</gene>
<dbReference type="Proteomes" id="UP000029033">
    <property type="component" value="Unassembled WGS sequence"/>
</dbReference>
<evidence type="ECO:0008006" key="4">
    <source>
        <dbReference type="Google" id="ProtNLM"/>
    </source>
</evidence>
<dbReference type="EMBL" id="JGZO01000008">
    <property type="protein sequence ID" value="KFI94354.1"/>
    <property type="molecule type" value="Genomic_DNA"/>
</dbReference>